<evidence type="ECO:0000256" key="17">
    <source>
        <dbReference type="ARBA" id="ARBA00041306"/>
    </source>
</evidence>
<evidence type="ECO:0000256" key="19">
    <source>
        <dbReference type="ARBA" id="ARBA00042906"/>
    </source>
</evidence>
<sequence>MRDDIALLRLDEPFNLDESEGCVAAICLPDAGYQVRDNIVVSGWGTTREGGSLSMDLMAVSVPVTSDVNCALQYVQASTLTSAYDKQTMFCAGAPMGGKDSCQGDSGGPAIQYSNGTAVLVGIVSFGQGCARLTHAGVYTRVSNYIDWIEEKTTSF</sequence>
<dbReference type="GO" id="GO:0006508">
    <property type="term" value="P:proteolysis"/>
    <property type="evidence" value="ECO:0007669"/>
    <property type="project" value="UniProtKB-KW"/>
</dbReference>
<dbReference type="GO" id="GO:0005794">
    <property type="term" value="C:Golgi apparatus"/>
    <property type="evidence" value="ECO:0007669"/>
    <property type="project" value="UniProtKB-SubCell"/>
</dbReference>
<evidence type="ECO:0000259" key="20">
    <source>
        <dbReference type="PROSITE" id="PS50240"/>
    </source>
</evidence>
<dbReference type="Gene3D" id="2.40.10.10">
    <property type="entry name" value="Trypsin-like serine proteases"/>
    <property type="match status" value="1"/>
</dbReference>
<evidence type="ECO:0000256" key="18">
    <source>
        <dbReference type="ARBA" id="ARBA00042403"/>
    </source>
</evidence>
<name>A0AAQ4DG72_AMBAM</name>
<evidence type="ECO:0000256" key="6">
    <source>
        <dbReference type="ARBA" id="ARBA00022696"/>
    </source>
</evidence>
<evidence type="ECO:0000313" key="22">
    <source>
        <dbReference type="Proteomes" id="UP001321473"/>
    </source>
</evidence>
<keyword evidence="6" id="KW-0356">Hemostasis</keyword>
<keyword evidence="4" id="KW-0964">Secreted</keyword>
<keyword evidence="10" id="KW-0333">Golgi apparatus</keyword>
<comment type="function">
    <text evidence="14">Protein C is a vitamin K-dependent serine protease that regulates blood coagulation by inactivating factors Va and VIIIa in the presence of calcium ions and phospholipids. Exerts a protective effect on the endothelial cell barrier function.</text>
</comment>
<dbReference type="GO" id="GO:0007599">
    <property type="term" value="P:hemostasis"/>
    <property type="evidence" value="ECO:0007669"/>
    <property type="project" value="UniProtKB-KW"/>
</dbReference>
<reference evidence="21 22" key="1">
    <citation type="journal article" date="2023" name="Arcadia Sci">
        <title>De novo assembly of a long-read Amblyomma americanum tick genome.</title>
        <authorList>
            <person name="Chou S."/>
            <person name="Poskanzer K.E."/>
            <person name="Rollins M."/>
            <person name="Thuy-Boun P.S."/>
        </authorList>
    </citation>
    <scope>NUCLEOTIDE SEQUENCE [LARGE SCALE GENOMIC DNA]</scope>
    <source>
        <strain evidence="21">F_SG_1</strain>
        <tissue evidence="21">Salivary glands</tissue>
    </source>
</reference>
<keyword evidence="11" id="KW-1015">Disulfide bond</keyword>
<evidence type="ECO:0000256" key="1">
    <source>
        <dbReference type="ARBA" id="ARBA00004240"/>
    </source>
</evidence>
<dbReference type="InterPro" id="IPR009003">
    <property type="entry name" value="Peptidase_S1_PA"/>
</dbReference>
<dbReference type="PANTHER" id="PTHR24264">
    <property type="entry name" value="TRYPSIN-RELATED"/>
    <property type="match status" value="1"/>
</dbReference>
<dbReference type="EC" id="3.4.21.69" evidence="15"/>
<gene>
    <name evidence="21" type="ORF">V5799_027269</name>
</gene>
<proteinExistence type="predicted"/>
<keyword evidence="8" id="KW-0256">Endoplasmic reticulum</keyword>
<dbReference type="AlphaFoldDB" id="A0AAQ4DG72"/>
<dbReference type="InterPro" id="IPR001254">
    <property type="entry name" value="Trypsin_dom"/>
</dbReference>
<keyword evidence="9" id="KW-0720">Serine protease</keyword>
<evidence type="ECO:0000256" key="4">
    <source>
        <dbReference type="ARBA" id="ARBA00022525"/>
    </source>
</evidence>
<dbReference type="EMBL" id="JARKHS020031137">
    <property type="protein sequence ID" value="KAK8761462.1"/>
    <property type="molecule type" value="Genomic_DNA"/>
</dbReference>
<dbReference type="GO" id="GO:0005783">
    <property type="term" value="C:endoplasmic reticulum"/>
    <property type="evidence" value="ECO:0007669"/>
    <property type="project" value="UniProtKB-SubCell"/>
</dbReference>
<dbReference type="InterPro" id="IPR050127">
    <property type="entry name" value="Serine_Proteases_S1"/>
</dbReference>
<keyword evidence="5" id="KW-0645">Protease</keyword>
<dbReference type="Proteomes" id="UP001321473">
    <property type="component" value="Unassembled WGS sequence"/>
</dbReference>
<evidence type="ECO:0000256" key="5">
    <source>
        <dbReference type="ARBA" id="ARBA00022670"/>
    </source>
</evidence>
<dbReference type="CDD" id="cd00190">
    <property type="entry name" value="Tryp_SPc"/>
    <property type="match status" value="1"/>
</dbReference>
<dbReference type="GO" id="GO:0004252">
    <property type="term" value="F:serine-type endopeptidase activity"/>
    <property type="evidence" value="ECO:0007669"/>
    <property type="project" value="UniProtKB-EC"/>
</dbReference>
<evidence type="ECO:0000256" key="3">
    <source>
        <dbReference type="ARBA" id="ARBA00004613"/>
    </source>
</evidence>
<evidence type="ECO:0000256" key="14">
    <source>
        <dbReference type="ARBA" id="ARBA00037553"/>
    </source>
</evidence>
<feature type="domain" description="Peptidase S1" evidence="20">
    <location>
        <begin position="1"/>
        <end position="154"/>
    </location>
</feature>
<evidence type="ECO:0000256" key="15">
    <source>
        <dbReference type="ARBA" id="ARBA00038995"/>
    </source>
</evidence>
<comment type="caution">
    <text evidence="21">The sequence shown here is derived from an EMBL/GenBank/DDBJ whole genome shotgun (WGS) entry which is preliminary data.</text>
</comment>
<evidence type="ECO:0000256" key="13">
    <source>
        <dbReference type="ARBA" id="ARBA00036045"/>
    </source>
</evidence>
<evidence type="ECO:0000256" key="12">
    <source>
        <dbReference type="ARBA" id="ARBA00023180"/>
    </source>
</evidence>
<dbReference type="PANTHER" id="PTHR24264:SF65">
    <property type="entry name" value="SRCR DOMAIN-CONTAINING PROTEIN"/>
    <property type="match status" value="1"/>
</dbReference>
<keyword evidence="12" id="KW-0325">Glycoprotein</keyword>
<dbReference type="FunFam" id="2.40.10.10:FF:000011">
    <property type="entry name" value="Coagulation factor X"/>
    <property type="match status" value="1"/>
</dbReference>
<protein>
    <recommendedName>
        <fullName evidence="16">Vitamin K-dependent protein C</fullName>
        <ecNumber evidence="15">3.4.21.69</ecNumber>
    </recommendedName>
    <alternativeName>
        <fullName evidence="19">Anticoagulant protein C</fullName>
    </alternativeName>
    <alternativeName>
        <fullName evidence="17">Autoprothrombin IIA</fullName>
    </alternativeName>
    <alternativeName>
        <fullName evidence="18">Blood coagulation factor XIV</fullName>
    </alternativeName>
</protein>
<evidence type="ECO:0000256" key="2">
    <source>
        <dbReference type="ARBA" id="ARBA00004555"/>
    </source>
</evidence>
<evidence type="ECO:0000256" key="8">
    <source>
        <dbReference type="ARBA" id="ARBA00022824"/>
    </source>
</evidence>
<evidence type="ECO:0000256" key="10">
    <source>
        <dbReference type="ARBA" id="ARBA00023034"/>
    </source>
</evidence>
<dbReference type="GO" id="GO:0005615">
    <property type="term" value="C:extracellular space"/>
    <property type="evidence" value="ECO:0007669"/>
    <property type="project" value="TreeGrafter"/>
</dbReference>
<organism evidence="21 22">
    <name type="scientific">Amblyomma americanum</name>
    <name type="common">Lone star tick</name>
    <dbReference type="NCBI Taxonomy" id="6943"/>
    <lineage>
        <taxon>Eukaryota</taxon>
        <taxon>Metazoa</taxon>
        <taxon>Ecdysozoa</taxon>
        <taxon>Arthropoda</taxon>
        <taxon>Chelicerata</taxon>
        <taxon>Arachnida</taxon>
        <taxon>Acari</taxon>
        <taxon>Parasitiformes</taxon>
        <taxon>Ixodida</taxon>
        <taxon>Ixodoidea</taxon>
        <taxon>Ixodidae</taxon>
        <taxon>Amblyomminae</taxon>
        <taxon>Amblyomma</taxon>
    </lineage>
</organism>
<dbReference type="InterPro" id="IPR043504">
    <property type="entry name" value="Peptidase_S1_PA_chymotrypsin"/>
</dbReference>
<evidence type="ECO:0000256" key="11">
    <source>
        <dbReference type="ARBA" id="ARBA00023157"/>
    </source>
</evidence>
<dbReference type="PROSITE" id="PS50240">
    <property type="entry name" value="TRYPSIN_DOM"/>
    <property type="match status" value="1"/>
</dbReference>
<dbReference type="Pfam" id="PF00089">
    <property type="entry name" value="Trypsin"/>
    <property type="match status" value="1"/>
</dbReference>
<keyword evidence="22" id="KW-1185">Reference proteome</keyword>
<comment type="catalytic activity">
    <reaction evidence="13">
        <text>Degradation of blood coagulation factors Va and VIIIa.</text>
        <dbReference type="EC" id="3.4.21.69"/>
    </reaction>
</comment>
<evidence type="ECO:0000256" key="7">
    <source>
        <dbReference type="ARBA" id="ARBA00022801"/>
    </source>
</evidence>
<keyword evidence="7" id="KW-0378">Hydrolase</keyword>
<dbReference type="SUPFAM" id="SSF50494">
    <property type="entry name" value="Trypsin-like serine proteases"/>
    <property type="match status" value="1"/>
</dbReference>
<dbReference type="SMART" id="SM00020">
    <property type="entry name" value="Tryp_SPc"/>
    <property type="match status" value="1"/>
</dbReference>
<evidence type="ECO:0000256" key="9">
    <source>
        <dbReference type="ARBA" id="ARBA00022825"/>
    </source>
</evidence>
<evidence type="ECO:0000313" key="21">
    <source>
        <dbReference type="EMBL" id="KAK8761462.1"/>
    </source>
</evidence>
<accession>A0AAQ4DG72</accession>
<evidence type="ECO:0000256" key="16">
    <source>
        <dbReference type="ARBA" id="ARBA00040219"/>
    </source>
</evidence>
<comment type="subcellular location">
    <subcellularLocation>
        <location evidence="1">Endoplasmic reticulum</location>
    </subcellularLocation>
    <subcellularLocation>
        <location evidence="2">Golgi apparatus</location>
    </subcellularLocation>
    <subcellularLocation>
        <location evidence="3">Secreted</location>
    </subcellularLocation>
</comment>